<name>A0A843UZP8_COLES</name>
<comment type="subcellular location">
    <subcellularLocation>
        <location evidence="1">Membrane</location>
    </subcellularLocation>
</comment>
<comment type="similarity">
    <text evidence="2">Belongs to the protein kinase superfamily. TKL Ser/Thr protein kinase family. ROCO subfamily.</text>
</comment>
<dbReference type="FunFam" id="1.10.10.10:FF:000322">
    <property type="entry name" value="Probable disease resistance protein At1g63360"/>
    <property type="match status" value="1"/>
</dbReference>
<dbReference type="InterPro" id="IPR011009">
    <property type="entry name" value="Kinase-like_dom_sf"/>
</dbReference>
<sequence>MIKICPHVTTRLAAEQTPRILISADSEVRHDGARGARLWVVDMADLSWITTLVKKVLSWSPRRAPPSPSPQLLSGSPDLPGPSVPWTSSLERLRWMVARIRAVLSDAEETEIQDESVRRWLKDLRGVAYEAEDMLDEYEYELLRIDVHGHVPPREGRRTRRYVIGGTTSPRLDAASVWFDTRDKIRKIQEKLEEISKVRDTWQWSAGDGWEHPPSTAMHLPTIPPLDIETKPKGREEDLKNVTSMLLSEECTGRSDLFVVSIVGIGGVGKTTLAQLVYDNSEICGLFELKGWVSVSEDFDLVQLTRKICRAFSKSAGQELEVNELSVLHRKLIDMIEGRRFLLVLDDVWNENQDLWDRLLLPLKYGMPGSAVITTTRSQNVARVMAAPWFHHHLNCLSKEDCWDLLKQHAFHGQDAAEKNFPELVDIAEQIADNCKGLPLAAVSLGRLLCHYGSDVTSWRCVLESNLWDVDDKIIPALMLSYVHLPGHLKPCFVYASLFPKDEDFNRDELVQLWMAQGYIRQSRNREPEAVGNSYFDELLNRSFFQTSPTNRYRFAMHDLIHDLAQSVSQGEHVVMDMRKAKPGTSLHVAEARHLLVQGSKDDTASAGHDLSCPPHEALRTLLVLEAASARYDQVQPAFITTKMLNLRVLSVRDASIDHLPRAIGYLKHLRYLNLEDNEIRVLPDSIGELYHLQTLLLSRNKLQALPTSIANLANLRCLEVKGNMDMDQMPRGFGRLASLRSLDRFSAGLGVGVGVGLLREDCAGVEELKNLKHLRGYLMIDNLLHIVDPEKAKEADLEGKEMISHLVFNWRARIRDGQPSISRGLRMENEVFENLRPHVSLKQLDIWSYPGDLLPEWMGDGRFHRLATVQIEGPYSVALPSLGHLPSLRYLCIRDAHELPVVGSEFHGREAVGFPALDELAFYGMPKLVEWRGARGSVDFPRLRRLELHDCPRLKRIVPLYLLPSLEYVCMMSLRELTCIELQSPCSSSSSPSPSLPSLELIRIRDCPRAYFSVEDGEQLRLPPAVRDFHIEGCFLLVEWCRTEQGIRSLARIPGVELFRDRTTDEFSPSNELDEGGHGFVYRGTLPDGRTIAIKRLYENSCRPTELFWNEVAILSSLHHPNLVALYGRTTCHSRELLLVYEFVPTDTIADHLHEHRAAKGALAWPLSPHYALPLQPSTGASFPHHHGSSLCSSPRSECPLLQLLEKVPGLGVGCGRWRSCRHPVAFRCRVRQVALPNRAQEGHRVWCAAGRNRAVVT</sequence>
<dbReference type="PROSITE" id="PS50011">
    <property type="entry name" value="PROTEIN_KINASE_DOM"/>
    <property type="match status" value="1"/>
</dbReference>
<dbReference type="GO" id="GO:0016020">
    <property type="term" value="C:membrane"/>
    <property type="evidence" value="ECO:0007669"/>
    <property type="project" value="UniProtKB-SubCell"/>
</dbReference>
<evidence type="ECO:0000313" key="15">
    <source>
        <dbReference type="Proteomes" id="UP000652761"/>
    </source>
</evidence>
<dbReference type="Gene3D" id="3.40.50.300">
    <property type="entry name" value="P-loop containing nucleotide triphosphate hydrolases"/>
    <property type="match status" value="1"/>
</dbReference>
<keyword evidence="5" id="KW-0812">Transmembrane</keyword>
<dbReference type="InterPro" id="IPR027417">
    <property type="entry name" value="P-loop_NTPase"/>
</dbReference>
<dbReference type="OrthoDB" id="627179at2759"/>
<dbReference type="PROSITE" id="PS51450">
    <property type="entry name" value="LRR"/>
    <property type="match status" value="1"/>
</dbReference>
<evidence type="ECO:0000256" key="10">
    <source>
        <dbReference type="ARBA" id="ARBA00022989"/>
    </source>
</evidence>
<dbReference type="GO" id="GO:0042742">
    <property type="term" value="P:defense response to bacterium"/>
    <property type="evidence" value="ECO:0007669"/>
    <property type="project" value="UniProtKB-ARBA"/>
</dbReference>
<dbReference type="PRINTS" id="PR00364">
    <property type="entry name" value="DISEASERSIST"/>
</dbReference>
<evidence type="ECO:0000256" key="9">
    <source>
        <dbReference type="ARBA" id="ARBA00022840"/>
    </source>
</evidence>
<dbReference type="Pfam" id="PF18052">
    <property type="entry name" value="Rx_N"/>
    <property type="match status" value="1"/>
</dbReference>
<dbReference type="InterPro" id="IPR058922">
    <property type="entry name" value="WHD_DRP"/>
</dbReference>
<dbReference type="InterPro" id="IPR001245">
    <property type="entry name" value="Ser-Thr/Tyr_kinase_cat_dom"/>
</dbReference>
<protein>
    <recommendedName>
        <fullName evidence="13">Protein kinase domain-containing protein</fullName>
    </recommendedName>
</protein>
<dbReference type="InterPro" id="IPR042197">
    <property type="entry name" value="Apaf_helical"/>
</dbReference>
<feature type="region of interest" description="Disordered" evidence="12">
    <location>
        <begin position="60"/>
        <end position="80"/>
    </location>
</feature>
<proteinExistence type="inferred from homology"/>
<dbReference type="Gene3D" id="3.30.200.20">
    <property type="entry name" value="Phosphorylase Kinase, domain 1"/>
    <property type="match status" value="1"/>
</dbReference>
<dbReference type="InterPro" id="IPR036388">
    <property type="entry name" value="WH-like_DNA-bd_sf"/>
</dbReference>
<dbReference type="Gene3D" id="1.20.5.4130">
    <property type="match status" value="1"/>
</dbReference>
<evidence type="ECO:0000256" key="6">
    <source>
        <dbReference type="ARBA" id="ARBA00022737"/>
    </source>
</evidence>
<dbReference type="Pfam" id="PF23598">
    <property type="entry name" value="LRR_14"/>
    <property type="match status" value="1"/>
</dbReference>
<evidence type="ECO:0000256" key="11">
    <source>
        <dbReference type="ARBA" id="ARBA00023136"/>
    </source>
</evidence>
<gene>
    <name evidence="14" type="ORF">Taro_020787</name>
</gene>
<dbReference type="Gene3D" id="1.10.8.430">
    <property type="entry name" value="Helical domain of apoptotic protease-activating factors"/>
    <property type="match status" value="1"/>
</dbReference>
<dbReference type="InterPro" id="IPR055414">
    <property type="entry name" value="LRR_R13L4/SHOC2-like"/>
</dbReference>
<keyword evidence="4" id="KW-0433">Leucine-rich repeat</keyword>
<evidence type="ECO:0000256" key="3">
    <source>
        <dbReference type="ARBA" id="ARBA00008894"/>
    </source>
</evidence>
<evidence type="ECO:0000313" key="14">
    <source>
        <dbReference type="EMBL" id="MQL88236.1"/>
    </source>
</evidence>
<dbReference type="GO" id="GO:0002758">
    <property type="term" value="P:innate immune response-activating signaling pathway"/>
    <property type="evidence" value="ECO:0007669"/>
    <property type="project" value="UniProtKB-ARBA"/>
</dbReference>
<dbReference type="EMBL" id="NMUH01001040">
    <property type="protein sequence ID" value="MQL88236.1"/>
    <property type="molecule type" value="Genomic_DNA"/>
</dbReference>
<reference evidence="14" key="1">
    <citation type="submission" date="2017-07" db="EMBL/GenBank/DDBJ databases">
        <title>Taro Niue Genome Assembly and Annotation.</title>
        <authorList>
            <person name="Atibalentja N."/>
            <person name="Keating K."/>
            <person name="Fields C.J."/>
        </authorList>
    </citation>
    <scope>NUCLEOTIDE SEQUENCE</scope>
    <source>
        <strain evidence="14">Niue_2</strain>
        <tissue evidence="14">Leaf</tissue>
    </source>
</reference>
<dbReference type="GO" id="GO:0005524">
    <property type="term" value="F:ATP binding"/>
    <property type="evidence" value="ECO:0007669"/>
    <property type="project" value="UniProtKB-KW"/>
</dbReference>
<keyword evidence="7" id="KW-0547">Nucleotide-binding</keyword>
<dbReference type="InterPro" id="IPR001611">
    <property type="entry name" value="Leu-rich_rpt"/>
</dbReference>
<keyword evidence="8" id="KW-0611">Plant defense</keyword>
<evidence type="ECO:0000256" key="5">
    <source>
        <dbReference type="ARBA" id="ARBA00022692"/>
    </source>
</evidence>
<accession>A0A843UZP8</accession>
<keyword evidence="6" id="KW-0677">Repeat</keyword>
<dbReference type="SMART" id="SM00220">
    <property type="entry name" value="S_TKc"/>
    <property type="match status" value="1"/>
</dbReference>
<comment type="caution">
    <text evidence="14">The sequence shown here is derived from an EMBL/GenBank/DDBJ whole genome shotgun (WGS) entry which is preliminary data.</text>
</comment>
<keyword evidence="15" id="KW-1185">Reference proteome</keyword>
<dbReference type="GO" id="GO:0009626">
    <property type="term" value="P:plant-type hypersensitive response"/>
    <property type="evidence" value="ECO:0007669"/>
    <property type="project" value="UniProtKB-ARBA"/>
</dbReference>
<dbReference type="AlphaFoldDB" id="A0A843UZP8"/>
<dbReference type="InterPro" id="IPR041118">
    <property type="entry name" value="Rx_N"/>
</dbReference>
<keyword evidence="9" id="KW-0067">ATP-binding</keyword>
<evidence type="ECO:0000256" key="8">
    <source>
        <dbReference type="ARBA" id="ARBA00022821"/>
    </source>
</evidence>
<dbReference type="InterPro" id="IPR003591">
    <property type="entry name" value="Leu-rich_rpt_typical-subtyp"/>
</dbReference>
<evidence type="ECO:0000256" key="7">
    <source>
        <dbReference type="ARBA" id="ARBA00022741"/>
    </source>
</evidence>
<evidence type="ECO:0000259" key="13">
    <source>
        <dbReference type="PROSITE" id="PS50011"/>
    </source>
</evidence>
<dbReference type="GO" id="GO:0043531">
    <property type="term" value="F:ADP binding"/>
    <property type="evidence" value="ECO:0007669"/>
    <property type="project" value="InterPro"/>
</dbReference>
<dbReference type="Gene3D" id="1.10.10.10">
    <property type="entry name" value="Winged helix-like DNA-binding domain superfamily/Winged helix DNA-binding domain"/>
    <property type="match status" value="1"/>
</dbReference>
<dbReference type="Proteomes" id="UP000652761">
    <property type="component" value="Unassembled WGS sequence"/>
</dbReference>
<evidence type="ECO:0000256" key="2">
    <source>
        <dbReference type="ARBA" id="ARBA00008171"/>
    </source>
</evidence>
<dbReference type="InterPro" id="IPR032675">
    <property type="entry name" value="LRR_dom_sf"/>
</dbReference>
<dbReference type="PANTHER" id="PTHR36766">
    <property type="entry name" value="PLANT BROAD-SPECTRUM MILDEW RESISTANCE PROTEIN RPW8"/>
    <property type="match status" value="1"/>
</dbReference>
<dbReference type="InterPro" id="IPR000719">
    <property type="entry name" value="Prot_kinase_dom"/>
</dbReference>
<dbReference type="Pfam" id="PF23559">
    <property type="entry name" value="WHD_DRP"/>
    <property type="match status" value="1"/>
</dbReference>
<evidence type="ECO:0000256" key="12">
    <source>
        <dbReference type="SAM" id="MobiDB-lite"/>
    </source>
</evidence>
<dbReference type="PANTHER" id="PTHR36766:SF40">
    <property type="entry name" value="DISEASE RESISTANCE PROTEIN RGA3"/>
    <property type="match status" value="1"/>
</dbReference>
<dbReference type="GO" id="GO:0004674">
    <property type="term" value="F:protein serine/threonine kinase activity"/>
    <property type="evidence" value="ECO:0007669"/>
    <property type="project" value="UniProtKB-EC"/>
</dbReference>
<dbReference type="Pfam" id="PF00931">
    <property type="entry name" value="NB-ARC"/>
    <property type="match status" value="1"/>
</dbReference>
<dbReference type="InterPro" id="IPR002182">
    <property type="entry name" value="NB-ARC"/>
</dbReference>
<dbReference type="Pfam" id="PF07714">
    <property type="entry name" value="PK_Tyr_Ser-Thr"/>
    <property type="match status" value="1"/>
</dbReference>
<dbReference type="SUPFAM" id="SSF52540">
    <property type="entry name" value="P-loop containing nucleoside triphosphate hydrolases"/>
    <property type="match status" value="1"/>
</dbReference>
<dbReference type="Gene3D" id="3.80.10.10">
    <property type="entry name" value="Ribonuclease Inhibitor"/>
    <property type="match status" value="1"/>
</dbReference>
<evidence type="ECO:0000256" key="1">
    <source>
        <dbReference type="ARBA" id="ARBA00004370"/>
    </source>
</evidence>
<organism evidence="14 15">
    <name type="scientific">Colocasia esculenta</name>
    <name type="common">Wild taro</name>
    <name type="synonym">Arum esculentum</name>
    <dbReference type="NCBI Taxonomy" id="4460"/>
    <lineage>
        <taxon>Eukaryota</taxon>
        <taxon>Viridiplantae</taxon>
        <taxon>Streptophyta</taxon>
        <taxon>Embryophyta</taxon>
        <taxon>Tracheophyta</taxon>
        <taxon>Spermatophyta</taxon>
        <taxon>Magnoliopsida</taxon>
        <taxon>Liliopsida</taxon>
        <taxon>Araceae</taxon>
        <taxon>Aroideae</taxon>
        <taxon>Colocasieae</taxon>
        <taxon>Colocasia</taxon>
    </lineage>
</organism>
<evidence type="ECO:0000256" key="4">
    <source>
        <dbReference type="ARBA" id="ARBA00022614"/>
    </source>
</evidence>
<comment type="similarity">
    <text evidence="3">Belongs to the disease resistance NB-LRR family.</text>
</comment>
<keyword evidence="11" id="KW-0472">Membrane</keyword>
<dbReference type="SUPFAM" id="SSF52058">
    <property type="entry name" value="L domain-like"/>
    <property type="match status" value="1"/>
</dbReference>
<feature type="domain" description="Protein kinase" evidence="13">
    <location>
        <begin position="1068"/>
        <end position="1259"/>
    </location>
</feature>
<keyword evidence="10" id="KW-1133">Transmembrane helix</keyword>
<dbReference type="SUPFAM" id="SSF56112">
    <property type="entry name" value="Protein kinase-like (PK-like)"/>
    <property type="match status" value="1"/>
</dbReference>
<dbReference type="SMART" id="SM00369">
    <property type="entry name" value="LRR_TYP"/>
    <property type="match status" value="3"/>
</dbReference>